<dbReference type="PANTHER" id="PTHR35568:SF1">
    <property type="entry name" value="TRANSCRIPTIONAL REGULATOR DAUR"/>
    <property type="match status" value="1"/>
</dbReference>
<comment type="caution">
    <text evidence="2">The sequence shown here is derived from an EMBL/GenBank/DDBJ whole genome shotgun (WGS) entry which is preliminary data.</text>
</comment>
<dbReference type="Pfam" id="PF13309">
    <property type="entry name" value="HTH_22"/>
    <property type="match status" value="1"/>
</dbReference>
<organism evidence="2 3">
    <name type="scientific">Ilumatobacter fluminis</name>
    <dbReference type="NCBI Taxonomy" id="467091"/>
    <lineage>
        <taxon>Bacteria</taxon>
        <taxon>Bacillati</taxon>
        <taxon>Actinomycetota</taxon>
        <taxon>Acidimicrobiia</taxon>
        <taxon>Acidimicrobiales</taxon>
        <taxon>Ilumatobacteraceae</taxon>
        <taxon>Ilumatobacter</taxon>
    </lineage>
</organism>
<feature type="domain" description="Transcriptional regulator DauR-like HTH" evidence="1">
    <location>
        <begin position="57"/>
        <end position="118"/>
    </location>
</feature>
<dbReference type="InterPro" id="IPR039445">
    <property type="entry name" value="DauR-like_HTH"/>
</dbReference>
<dbReference type="Proteomes" id="UP000294558">
    <property type="component" value="Unassembled WGS sequence"/>
</dbReference>
<accession>A0A4R7HVQ1</accession>
<protein>
    <submittedName>
        <fullName evidence="2">HTH domain-containing protein</fullName>
    </submittedName>
</protein>
<keyword evidence="3" id="KW-1185">Reference proteome</keyword>
<dbReference type="RefSeq" id="WP_133867546.1">
    <property type="nucleotide sequence ID" value="NZ_JAVJPS010000037.1"/>
</dbReference>
<dbReference type="PANTHER" id="PTHR35568">
    <property type="entry name" value="TRANSCRIPTIONAL REGULATOR DAUR"/>
    <property type="match status" value="1"/>
</dbReference>
<sequence length="122" mass="13255">MSGRQQPHPLVAAVRPVVDAVGATLVPADDVEGSDVPLIWEGEVVGAVRMPPLHGALDRLIEAVEAELGDSLPRLSREDKQKAVRLLDERGAFILRRAVEDVADAMGVSRITVYNYLNAIHR</sequence>
<gene>
    <name evidence="2" type="ORF">BDK89_0612</name>
</gene>
<evidence type="ECO:0000313" key="2">
    <source>
        <dbReference type="EMBL" id="TDT15052.1"/>
    </source>
</evidence>
<dbReference type="AlphaFoldDB" id="A0A4R7HVQ1"/>
<evidence type="ECO:0000313" key="3">
    <source>
        <dbReference type="Proteomes" id="UP000294558"/>
    </source>
</evidence>
<dbReference type="EMBL" id="SOAU01000001">
    <property type="protein sequence ID" value="TDT15052.1"/>
    <property type="molecule type" value="Genomic_DNA"/>
</dbReference>
<reference evidence="2 3" key="1">
    <citation type="submission" date="2019-03" db="EMBL/GenBank/DDBJ databases">
        <title>Sequencing the genomes of 1000 actinobacteria strains.</title>
        <authorList>
            <person name="Klenk H.-P."/>
        </authorList>
    </citation>
    <scope>NUCLEOTIDE SEQUENCE [LARGE SCALE GENOMIC DNA]</scope>
    <source>
        <strain evidence="2 3">DSM 18936</strain>
    </source>
</reference>
<evidence type="ECO:0000259" key="1">
    <source>
        <dbReference type="Pfam" id="PF13309"/>
    </source>
</evidence>
<dbReference type="OrthoDB" id="5190319at2"/>
<proteinExistence type="predicted"/>
<name>A0A4R7HVQ1_9ACTN</name>
<dbReference type="InterPro" id="IPR039446">
    <property type="entry name" value="DauR-like"/>
</dbReference>